<dbReference type="RefSeq" id="WP_310027644.1">
    <property type="nucleotide sequence ID" value="NZ_JAVDVI010000014.1"/>
</dbReference>
<accession>A0ABU1TSY3</accession>
<evidence type="ECO:0000313" key="3">
    <source>
        <dbReference type="Proteomes" id="UP001255185"/>
    </source>
</evidence>
<protein>
    <submittedName>
        <fullName evidence="2">Uncharacterized protein</fullName>
    </submittedName>
</protein>
<gene>
    <name evidence="2" type="ORF">J2X31_002992</name>
</gene>
<evidence type="ECO:0000256" key="1">
    <source>
        <dbReference type="SAM" id="MobiDB-lite"/>
    </source>
</evidence>
<evidence type="ECO:0000313" key="2">
    <source>
        <dbReference type="EMBL" id="MDR6968966.1"/>
    </source>
</evidence>
<comment type="caution">
    <text evidence="2">The sequence shown here is derived from an EMBL/GenBank/DDBJ whole genome shotgun (WGS) entry which is preliminary data.</text>
</comment>
<sequence length="59" mass="6166">MKKFIAIVAIVLIAVLGLTSYNTNEVKKNESNSTLLASLNNGDTGGLTNNTGAGNKKQD</sequence>
<proteinExistence type="predicted"/>
<feature type="compositionally biased region" description="Low complexity" evidence="1">
    <location>
        <begin position="40"/>
        <end position="59"/>
    </location>
</feature>
<feature type="region of interest" description="Disordered" evidence="1">
    <location>
        <begin position="38"/>
        <end position="59"/>
    </location>
</feature>
<keyword evidence="3" id="KW-1185">Reference proteome</keyword>
<organism evidence="2 3">
    <name type="scientific">Flavobacterium arsenatis</name>
    <dbReference type="NCBI Taxonomy" id="1484332"/>
    <lineage>
        <taxon>Bacteria</taxon>
        <taxon>Pseudomonadati</taxon>
        <taxon>Bacteroidota</taxon>
        <taxon>Flavobacteriia</taxon>
        <taxon>Flavobacteriales</taxon>
        <taxon>Flavobacteriaceae</taxon>
        <taxon>Flavobacterium</taxon>
    </lineage>
</organism>
<dbReference type="EMBL" id="JAVDVI010000014">
    <property type="protein sequence ID" value="MDR6968966.1"/>
    <property type="molecule type" value="Genomic_DNA"/>
</dbReference>
<reference evidence="2 3" key="1">
    <citation type="submission" date="2023-07" db="EMBL/GenBank/DDBJ databases">
        <title>Sorghum-associated microbial communities from plants grown in Nebraska, USA.</title>
        <authorList>
            <person name="Schachtman D."/>
        </authorList>
    </citation>
    <scope>NUCLEOTIDE SEQUENCE [LARGE SCALE GENOMIC DNA]</scope>
    <source>
        <strain evidence="2 3">3773</strain>
    </source>
</reference>
<name>A0ABU1TSY3_9FLAO</name>
<dbReference type="Proteomes" id="UP001255185">
    <property type="component" value="Unassembled WGS sequence"/>
</dbReference>